<evidence type="ECO:0000256" key="1">
    <source>
        <dbReference type="SAM" id="Phobius"/>
    </source>
</evidence>
<dbReference type="Proteomes" id="UP000812966">
    <property type="component" value="Unassembled WGS sequence"/>
</dbReference>
<sequence length="307" mass="34709">MSTSPSETVDRVIENFNGGLPTSRDLVPSIIFTVALGLTLPMLIYRLSSRKHRSRILGNAVMFFILRTAAMIMRAYMSRHEFSESTLIAELVLTSISYLFLINSLVDLWEKHETQKHDEQIEGQFGLVNEKTVHLQKKNRWVHYAAWFLRGALIASLASAIAAGAILARQFDDGQKATTIRNLVKASYILSLATTAVSIIGVLVTHFTNHRSKRNTGFLLLYSIPLLIVGIYRVVEVFTGYRATTRQLVAFWVAMVLFELIALCILLSISIPKWFGDFKVKHAMHHDEEKRRESMNTMTTGNGTARY</sequence>
<accession>A0A8K0JKC8</accession>
<feature type="transmembrane region" description="Helical" evidence="1">
    <location>
        <begin position="88"/>
        <end position="106"/>
    </location>
</feature>
<evidence type="ECO:0000313" key="3">
    <source>
        <dbReference type="Proteomes" id="UP000812966"/>
    </source>
</evidence>
<feature type="transmembrane region" description="Helical" evidence="1">
    <location>
        <begin position="147"/>
        <end position="168"/>
    </location>
</feature>
<feature type="transmembrane region" description="Helical" evidence="1">
    <location>
        <begin position="188"/>
        <end position="207"/>
    </location>
</feature>
<feature type="transmembrane region" description="Helical" evidence="1">
    <location>
        <begin position="219"/>
        <end position="243"/>
    </location>
</feature>
<protein>
    <submittedName>
        <fullName evidence="2">Uncharacterized protein</fullName>
    </submittedName>
</protein>
<dbReference type="PANTHER" id="PTHR42109">
    <property type="entry name" value="UNPLACED GENOMIC SCAFFOLD UM_SCAF_CONTIG_1.265, WHOLE GENOME SHOTGUN SEQUENCE"/>
    <property type="match status" value="1"/>
</dbReference>
<dbReference type="AlphaFoldDB" id="A0A8K0JKC8"/>
<evidence type="ECO:0000313" key="2">
    <source>
        <dbReference type="EMBL" id="KAG7531310.1"/>
    </source>
</evidence>
<dbReference type="EMBL" id="JABELV010000094">
    <property type="protein sequence ID" value="KAG7531310.1"/>
    <property type="molecule type" value="Genomic_DNA"/>
</dbReference>
<keyword evidence="1" id="KW-0812">Transmembrane</keyword>
<reference evidence="2" key="1">
    <citation type="submission" date="2020-04" db="EMBL/GenBank/DDBJ databases">
        <title>Analysis of mating type loci in Filobasidium floriforme.</title>
        <authorList>
            <person name="Nowrousian M."/>
        </authorList>
    </citation>
    <scope>NUCLEOTIDE SEQUENCE</scope>
    <source>
        <strain evidence="2">CBS 6242</strain>
    </source>
</reference>
<keyword evidence="3" id="KW-1185">Reference proteome</keyword>
<comment type="caution">
    <text evidence="2">The sequence shown here is derived from an EMBL/GenBank/DDBJ whole genome shotgun (WGS) entry which is preliminary data.</text>
</comment>
<organism evidence="2 3">
    <name type="scientific">Filobasidium floriforme</name>
    <dbReference type="NCBI Taxonomy" id="5210"/>
    <lineage>
        <taxon>Eukaryota</taxon>
        <taxon>Fungi</taxon>
        <taxon>Dikarya</taxon>
        <taxon>Basidiomycota</taxon>
        <taxon>Agaricomycotina</taxon>
        <taxon>Tremellomycetes</taxon>
        <taxon>Filobasidiales</taxon>
        <taxon>Filobasidiaceae</taxon>
        <taxon>Filobasidium</taxon>
    </lineage>
</organism>
<dbReference type="OrthoDB" id="2562239at2759"/>
<gene>
    <name evidence="2" type="ORF">FFLO_04431</name>
</gene>
<dbReference type="PANTHER" id="PTHR42109:SF2">
    <property type="entry name" value="INTEGRAL MEMBRANE PROTEIN"/>
    <property type="match status" value="1"/>
</dbReference>
<feature type="transmembrane region" description="Helical" evidence="1">
    <location>
        <begin position="26"/>
        <end position="44"/>
    </location>
</feature>
<proteinExistence type="predicted"/>
<feature type="transmembrane region" description="Helical" evidence="1">
    <location>
        <begin position="249"/>
        <end position="271"/>
    </location>
</feature>
<keyword evidence="1" id="KW-0472">Membrane</keyword>
<keyword evidence="1" id="KW-1133">Transmembrane helix</keyword>
<feature type="transmembrane region" description="Helical" evidence="1">
    <location>
        <begin position="56"/>
        <end position="76"/>
    </location>
</feature>
<name>A0A8K0JKC8_9TREE</name>